<organism evidence="3 4">
    <name type="scientific">Microbispora rosea</name>
    <dbReference type="NCBI Taxonomy" id="58117"/>
    <lineage>
        <taxon>Bacteria</taxon>
        <taxon>Bacillati</taxon>
        <taxon>Actinomycetota</taxon>
        <taxon>Actinomycetes</taxon>
        <taxon>Streptosporangiales</taxon>
        <taxon>Streptosporangiaceae</taxon>
        <taxon>Microbispora</taxon>
    </lineage>
</organism>
<keyword evidence="4" id="KW-1185">Reference proteome</keyword>
<dbReference type="InterPro" id="IPR023393">
    <property type="entry name" value="START-like_dom_sf"/>
</dbReference>
<dbReference type="Pfam" id="PF12840">
    <property type="entry name" value="HTH_20"/>
    <property type="match status" value="1"/>
</dbReference>
<dbReference type="SUPFAM" id="SSF55961">
    <property type="entry name" value="Bet v1-like"/>
    <property type="match status" value="1"/>
</dbReference>
<dbReference type="InterPro" id="IPR011991">
    <property type="entry name" value="ArsR-like_HTH"/>
</dbReference>
<dbReference type="PANTHER" id="PTHR38600:SF1">
    <property type="entry name" value="TRANSCRIPTIONAL REGULATORY PROTEIN"/>
    <property type="match status" value="1"/>
</dbReference>
<dbReference type="Proteomes" id="UP000186096">
    <property type="component" value="Unassembled WGS sequence"/>
</dbReference>
<dbReference type="InterPro" id="IPR013538">
    <property type="entry name" value="ASHA1/2-like_C"/>
</dbReference>
<dbReference type="SMART" id="SM00418">
    <property type="entry name" value="HTH_ARSR"/>
    <property type="match status" value="1"/>
</dbReference>
<dbReference type="InterPro" id="IPR036388">
    <property type="entry name" value="WH-like_DNA-bd_sf"/>
</dbReference>
<dbReference type="Gene3D" id="3.30.530.20">
    <property type="match status" value="1"/>
</dbReference>
<dbReference type="InterPro" id="IPR001845">
    <property type="entry name" value="HTH_ArsR_DNA-bd_dom"/>
</dbReference>
<dbReference type="STRING" id="58117.SAMN05421833_10397"/>
<dbReference type="InterPro" id="IPR036390">
    <property type="entry name" value="WH_DNA-bd_sf"/>
</dbReference>
<accession>A0A1N6UP48</accession>
<evidence type="ECO:0000313" key="3">
    <source>
        <dbReference type="EMBL" id="SIQ67327.1"/>
    </source>
</evidence>
<evidence type="ECO:0000256" key="1">
    <source>
        <dbReference type="ARBA" id="ARBA00006817"/>
    </source>
</evidence>
<dbReference type="EMBL" id="FTNI01000003">
    <property type="protein sequence ID" value="SIQ67327.1"/>
    <property type="molecule type" value="Genomic_DNA"/>
</dbReference>
<feature type="domain" description="HTH arsR-type" evidence="2">
    <location>
        <begin position="16"/>
        <end position="109"/>
    </location>
</feature>
<dbReference type="GO" id="GO:0003700">
    <property type="term" value="F:DNA-binding transcription factor activity"/>
    <property type="evidence" value="ECO:0007669"/>
    <property type="project" value="InterPro"/>
</dbReference>
<reference evidence="4" key="1">
    <citation type="submission" date="2017-01" db="EMBL/GenBank/DDBJ databases">
        <authorList>
            <person name="Varghese N."/>
            <person name="Submissions S."/>
        </authorList>
    </citation>
    <scope>NUCLEOTIDE SEQUENCE [LARGE SCALE GENOMIC DNA]</scope>
    <source>
        <strain evidence="4">ATCC 12950</strain>
    </source>
</reference>
<dbReference type="PROSITE" id="PS50987">
    <property type="entry name" value="HTH_ARSR_2"/>
    <property type="match status" value="1"/>
</dbReference>
<dbReference type="CDD" id="cd08893">
    <property type="entry name" value="SRPBCC_CalC_Aha1-like_GntR-HTH"/>
    <property type="match status" value="1"/>
</dbReference>
<proteinExistence type="inferred from homology"/>
<dbReference type="PANTHER" id="PTHR38600">
    <property type="entry name" value="TRANSCRIPTIONAL REGULATORY PROTEIN"/>
    <property type="match status" value="1"/>
</dbReference>
<sequence>MQPCGCLWFMQPNGCMFGMGKMDEVFKALADVSRRRLLDSLNARNGQTLRELCAELDMTRQSVSKHLAVLEVANLVVTVWRGREKLHYLNAVPINAIADRWMSRFDRERARALADLKNALEQEPMGNPEFVYTTYIKTTPERLWQALTDPGFTRRYWGLSFDTDWRAGAPMTWHQGAVAIADPEQVVVESESGRRLSYTWHSFTPEWAEAVGLGEDVLARLKAERRSRVTFEIEQVGETVKLTVVHDGFDPGSTVREMVGEGWPQVLSALKTLLETGEPLPAGSA</sequence>
<gene>
    <name evidence="3" type="ORF">SAMN05421833_10397</name>
</gene>
<name>A0A1N6UP48_9ACTN</name>
<evidence type="ECO:0000313" key="4">
    <source>
        <dbReference type="Proteomes" id="UP000186096"/>
    </source>
</evidence>
<evidence type="ECO:0000259" key="2">
    <source>
        <dbReference type="PROSITE" id="PS50987"/>
    </source>
</evidence>
<dbReference type="Gene3D" id="1.10.10.10">
    <property type="entry name" value="Winged helix-like DNA-binding domain superfamily/Winged helix DNA-binding domain"/>
    <property type="match status" value="1"/>
</dbReference>
<protein>
    <submittedName>
        <fullName evidence="3">Transcriptional regulator, ArsR family</fullName>
    </submittedName>
</protein>
<comment type="similarity">
    <text evidence="1">Belongs to the AHA1 family.</text>
</comment>
<dbReference type="AlphaFoldDB" id="A0A1N6UP48"/>
<dbReference type="CDD" id="cd00090">
    <property type="entry name" value="HTH_ARSR"/>
    <property type="match status" value="1"/>
</dbReference>
<dbReference type="Pfam" id="PF08327">
    <property type="entry name" value="AHSA1"/>
    <property type="match status" value="1"/>
</dbReference>
<dbReference type="SUPFAM" id="SSF46785">
    <property type="entry name" value="Winged helix' DNA-binding domain"/>
    <property type="match status" value="1"/>
</dbReference>